<organism evidence="1">
    <name type="scientific">viral metagenome</name>
    <dbReference type="NCBI Taxonomy" id="1070528"/>
    <lineage>
        <taxon>unclassified sequences</taxon>
        <taxon>metagenomes</taxon>
        <taxon>organismal metagenomes</taxon>
    </lineage>
</organism>
<dbReference type="EMBL" id="MN740194">
    <property type="protein sequence ID" value="QHT92840.1"/>
    <property type="molecule type" value="Genomic_DNA"/>
</dbReference>
<dbReference type="AlphaFoldDB" id="A0A6C0IJL3"/>
<reference evidence="1" key="1">
    <citation type="journal article" date="2020" name="Nature">
        <title>Giant virus diversity and host interactions through global metagenomics.</title>
        <authorList>
            <person name="Schulz F."/>
            <person name="Roux S."/>
            <person name="Paez-Espino D."/>
            <person name="Jungbluth S."/>
            <person name="Walsh D.A."/>
            <person name="Denef V.J."/>
            <person name="McMahon K.D."/>
            <person name="Konstantinidis K.T."/>
            <person name="Eloe-Fadrosh E.A."/>
            <person name="Kyrpides N.C."/>
            <person name="Woyke T."/>
        </authorList>
    </citation>
    <scope>NUCLEOTIDE SEQUENCE</scope>
    <source>
        <strain evidence="1">GVMAG-M-3300023184-89</strain>
    </source>
</reference>
<sequence>MYDSEFICTYKQMDTPEEQEQLYKIQLLQAFKIDNWDDDKVNTTLYDLYTLMNTDTHLETILQKVAKVEALQLLINMTQESIDMENDNETYRELDKKLLLFSLLFKFEYFDLFHRCIYDFIHDWTIKDNSLNNMLNNL</sequence>
<protein>
    <submittedName>
        <fullName evidence="1">Uncharacterized protein</fullName>
    </submittedName>
</protein>
<evidence type="ECO:0000313" key="1">
    <source>
        <dbReference type="EMBL" id="QHT92840.1"/>
    </source>
</evidence>
<proteinExistence type="predicted"/>
<accession>A0A6C0IJL3</accession>
<name>A0A6C0IJL3_9ZZZZ</name>